<accession>A0A915J143</accession>
<keyword evidence="2" id="KW-1185">Reference proteome</keyword>
<dbReference type="WBParaSite" id="nRc.2.0.1.t20110-RA">
    <property type="protein sequence ID" value="nRc.2.0.1.t20110-RA"/>
    <property type="gene ID" value="nRc.2.0.1.g20110"/>
</dbReference>
<feature type="compositionally biased region" description="Basic and acidic residues" evidence="1">
    <location>
        <begin position="82"/>
        <end position="109"/>
    </location>
</feature>
<reference evidence="3" key="1">
    <citation type="submission" date="2022-11" db="UniProtKB">
        <authorList>
            <consortium name="WormBaseParasite"/>
        </authorList>
    </citation>
    <scope>IDENTIFICATION</scope>
</reference>
<proteinExistence type="predicted"/>
<evidence type="ECO:0000313" key="3">
    <source>
        <dbReference type="WBParaSite" id="nRc.2.0.1.t20110-RA"/>
    </source>
</evidence>
<name>A0A915J143_ROMCU</name>
<feature type="region of interest" description="Disordered" evidence="1">
    <location>
        <begin position="68"/>
        <end position="109"/>
    </location>
</feature>
<sequence length="150" mass="16950">MKFALIVPLTSLMTFKAIRTGLPIIIDIDDTPISDRRDLNFRNRSIYTYPPNPNSKSNKIVIQFDPGNKYPITRKKRSLKTPRTDSRSGSRGTHAFEHPTHGAATDGRRFASDMFDRVVPGGQTRFSRHGTFAVTAEKRDESKIFDLAPN</sequence>
<evidence type="ECO:0000313" key="2">
    <source>
        <dbReference type="Proteomes" id="UP000887565"/>
    </source>
</evidence>
<organism evidence="2 3">
    <name type="scientific">Romanomermis culicivorax</name>
    <name type="common">Nematode worm</name>
    <dbReference type="NCBI Taxonomy" id="13658"/>
    <lineage>
        <taxon>Eukaryota</taxon>
        <taxon>Metazoa</taxon>
        <taxon>Ecdysozoa</taxon>
        <taxon>Nematoda</taxon>
        <taxon>Enoplea</taxon>
        <taxon>Dorylaimia</taxon>
        <taxon>Mermithida</taxon>
        <taxon>Mermithoidea</taxon>
        <taxon>Mermithidae</taxon>
        <taxon>Romanomermis</taxon>
    </lineage>
</organism>
<evidence type="ECO:0000256" key="1">
    <source>
        <dbReference type="SAM" id="MobiDB-lite"/>
    </source>
</evidence>
<dbReference type="AlphaFoldDB" id="A0A915J143"/>
<dbReference type="Proteomes" id="UP000887565">
    <property type="component" value="Unplaced"/>
</dbReference>
<protein>
    <submittedName>
        <fullName evidence="3">Uncharacterized protein</fullName>
    </submittedName>
</protein>